<dbReference type="AlphaFoldDB" id="G8LXR4"/>
<dbReference type="InterPro" id="IPR033126">
    <property type="entry name" value="Glyco_hydro_9_Asp/Glu_AS"/>
</dbReference>
<dbReference type="Pfam" id="PF00942">
    <property type="entry name" value="CBM_3"/>
    <property type="match status" value="1"/>
</dbReference>
<reference evidence="13" key="1">
    <citation type="submission" date="2011-12" db="EMBL/GenBank/DDBJ databases">
        <title>Complete sequence of Clostridium clariflavum DSM 19732.</title>
        <authorList>
            <consortium name="US DOE Joint Genome Institute"/>
            <person name="Lucas S."/>
            <person name="Han J."/>
            <person name="Lapidus A."/>
            <person name="Cheng J.-F."/>
            <person name="Goodwin L."/>
            <person name="Pitluck S."/>
            <person name="Peters L."/>
            <person name="Teshima H."/>
            <person name="Detter J.C."/>
            <person name="Han C."/>
            <person name="Tapia R."/>
            <person name="Land M."/>
            <person name="Hauser L."/>
            <person name="Kyrpides N."/>
            <person name="Ivanova N."/>
            <person name="Pagani I."/>
            <person name="Kitzmiller T."/>
            <person name="Lynd L."/>
            <person name="Izquierdo J."/>
            <person name="Woyke T."/>
        </authorList>
    </citation>
    <scope>NUCLEOTIDE SEQUENCE [LARGE SCALE GENOMIC DNA]</scope>
    <source>
        <strain evidence="13">DSM 19732 / NBRC 101661 / EBR45</strain>
    </source>
</reference>
<dbReference type="EC" id="3.2.1.4" evidence="8"/>
<dbReference type="PROSITE" id="PS00592">
    <property type="entry name" value="GH9_2"/>
    <property type="match status" value="1"/>
</dbReference>
<dbReference type="InterPro" id="IPR001956">
    <property type="entry name" value="CBM3"/>
</dbReference>
<dbReference type="PROSITE" id="PS00698">
    <property type="entry name" value="GH9_3"/>
    <property type="match status" value="1"/>
</dbReference>
<dbReference type="PANTHER" id="PTHR22298">
    <property type="entry name" value="ENDO-1,4-BETA-GLUCANASE"/>
    <property type="match status" value="1"/>
</dbReference>
<feature type="active site" evidence="7">
    <location>
        <position position="429"/>
    </location>
</feature>
<dbReference type="InterPro" id="IPR036439">
    <property type="entry name" value="Dockerin_dom_sf"/>
</dbReference>
<gene>
    <name evidence="12" type="ordered locus">Clocl_2225</name>
</gene>
<keyword evidence="2 6" id="KW-0378">Hydrolase</keyword>
<dbReference type="PROSITE" id="PS51172">
    <property type="entry name" value="CBM3"/>
    <property type="match status" value="1"/>
</dbReference>
<evidence type="ECO:0000256" key="4">
    <source>
        <dbReference type="ARBA" id="ARBA00023295"/>
    </source>
</evidence>
<keyword evidence="13" id="KW-1185">Reference proteome</keyword>
<evidence type="ECO:0000256" key="9">
    <source>
        <dbReference type="SAM" id="MobiDB-lite"/>
    </source>
</evidence>
<dbReference type="GO" id="GO:0030248">
    <property type="term" value="F:cellulose binding"/>
    <property type="evidence" value="ECO:0007669"/>
    <property type="project" value="InterPro"/>
</dbReference>
<dbReference type="InterPro" id="IPR012341">
    <property type="entry name" value="6hp_glycosidase-like_sf"/>
</dbReference>
<dbReference type="PROSITE" id="PS51766">
    <property type="entry name" value="DOCKERIN"/>
    <property type="match status" value="1"/>
</dbReference>
<dbReference type="Pfam" id="PF00759">
    <property type="entry name" value="Glyco_hydro_9"/>
    <property type="match status" value="1"/>
</dbReference>
<evidence type="ECO:0000256" key="6">
    <source>
        <dbReference type="PROSITE-ProRule" id="PRU10059"/>
    </source>
</evidence>
<feature type="active site" evidence="6">
    <location>
        <position position="382"/>
    </location>
</feature>
<dbReference type="InterPro" id="IPR036966">
    <property type="entry name" value="CBM3_sf"/>
</dbReference>
<dbReference type="SUPFAM" id="SSF48208">
    <property type="entry name" value="Six-hairpin glycosidases"/>
    <property type="match status" value="1"/>
</dbReference>
<keyword evidence="3 6" id="KW-0119">Carbohydrate metabolism</keyword>
<evidence type="ECO:0000256" key="5">
    <source>
        <dbReference type="ARBA" id="ARBA00023326"/>
    </source>
</evidence>
<evidence type="ECO:0000313" key="12">
    <source>
        <dbReference type="EMBL" id="AEV68817.1"/>
    </source>
</evidence>
<dbReference type="SUPFAM" id="SSF49384">
    <property type="entry name" value="Carbohydrate-binding domain"/>
    <property type="match status" value="1"/>
</dbReference>
<sequence length="708" mass="79550" precursor="true">MKKTVSLLVVLAMLLAMLPASMVSAAGNFNYAEALQKAIYFYECQQAGPLPEWNRVEWRGDATMNDYVLGGWYDAGDHVKFNLPMSYSASMLGWALYEYGDKIASSGQKVHLENNLRFVLDYLVACDKGDYIVYQIGDGNRDHSWWGPVEVIEKEMERPYFTGKPTCVTAQMAAALAIGSIVLKDQNYLKHAKSLFELSDKTRSDADYKAAENFYKSWSGWQDELMWAAIWLYLATNDVSYLNKAESLVSIQNRENQSDLIKFTWAHCWDDVLSGAMLMLAKITDKPEYHEYVQRHLNWWTVGYEGRRVNYVGDLAWLDSWGCLRYATTEAFLATVYADHINDATLKDRYQTFAKKQVDYALGSTGRSFVVGFGEKSPQRPHHRTAHGSWTDQMDNPPYHRHILYGALVGGPDSSGKYNDDIKDYVCNEVATDYNAGFVGALCSMYAKYGGTPLANFPEPEEREDEFFVEGVIMNNNANDLSVKLLLNNRSGWPARMIKDLKYHYYVDLSEGVDPSDVTVSTNYIEPNMDATVSQLIPYPNKPNIYYVEVKYKDGTNIYPGGQSEYSAELQLRLTAKSGSKWDPTNDPSFKGLGTGNTPVKSTTITVYDGDTLIFGTEPDGTTPSSTPRNTPTQPTPTPTNNEVMKGDLDGDKDITSIDYAYLKMHLLGMSKLNEQQLKAADVDSNNSVDSIDLALIKAYLLGIIKSF</sequence>
<dbReference type="InterPro" id="IPR008928">
    <property type="entry name" value="6-hairpin_glycosidase_sf"/>
</dbReference>
<proteinExistence type="inferred from homology"/>
<keyword evidence="4 6" id="KW-0326">Glycosidase</keyword>
<evidence type="ECO:0000313" key="13">
    <source>
        <dbReference type="Proteomes" id="UP000005435"/>
    </source>
</evidence>
<protein>
    <recommendedName>
        <fullName evidence="8">Endoglucanase</fullName>
        <ecNumber evidence="8">3.2.1.4</ecNumber>
    </recommendedName>
</protein>
<evidence type="ECO:0000256" key="1">
    <source>
        <dbReference type="ARBA" id="ARBA00022729"/>
    </source>
</evidence>
<dbReference type="SUPFAM" id="SSF63446">
    <property type="entry name" value="Type I dockerin domain"/>
    <property type="match status" value="1"/>
</dbReference>
<evidence type="ECO:0000256" key="3">
    <source>
        <dbReference type="ARBA" id="ARBA00023277"/>
    </source>
</evidence>
<dbReference type="STRING" id="720554.Clocl_2225"/>
<dbReference type="InterPro" id="IPR002105">
    <property type="entry name" value="Dockerin_1_rpt"/>
</dbReference>
<keyword evidence="8" id="KW-0136">Cellulose degradation</keyword>
<evidence type="ECO:0000256" key="7">
    <source>
        <dbReference type="PROSITE-ProRule" id="PRU10060"/>
    </source>
</evidence>
<comment type="similarity">
    <text evidence="6 8">Belongs to the glycosyl hydrolase 9 (cellulase E) family.</text>
</comment>
<dbReference type="InterPro" id="IPR001701">
    <property type="entry name" value="Glyco_hydro_9"/>
</dbReference>
<dbReference type="EMBL" id="CP003065">
    <property type="protein sequence ID" value="AEV68817.1"/>
    <property type="molecule type" value="Genomic_DNA"/>
</dbReference>
<feature type="active site" evidence="7">
    <location>
        <position position="420"/>
    </location>
</feature>
<dbReference type="Gene3D" id="2.60.40.710">
    <property type="entry name" value="Endoglucanase-like"/>
    <property type="match status" value="1"/>
</dbReference>
<feature type="compositionally biased region" description="Low complexity" evidence="9">
    <location>
        <begin position="622"/>
        <end position="633"/>
    </location>
</feature>
<dbReference type="RefSeq" id="WP_014255396.1">
    <property type="nucleotide sequence ID" value="NC_016627.1"/>
</dbReference>
<keyword evidence="5 6" id="KW-0624">Polysaccharide degradation</keyword>
<feature type="chain" id="PRO_5005133011" description="Endoglucanase" evidence="8">
    <location>
        <begin position="26"/>
        <end position="708"/>
    </location>
</feature>
<evidence type="ECO:0000259" key="11">
    <source>
        <dbReference type="PROSITE" id="PS51766"/>
    </source>
</evidence>
<dbReference type="CDD" id="cd14256">
    <property type="entry name" value="Dockerin_I"/>
    <property type="match status" value="1"/>
</dbReference>
<dbReference type="HOGENOM" id="CLU_008926_0_2_9"/>
<feature type="domain" description="CBM3" evidence="10">
    <location>
        <begin position="462"/>
        <end position="620"/>
    </location>
</feature>
<dbReference type="Gene3D" id="1.10.1330.10">
    <property type="entry name" value="Dockerin domain"/>
    <property type="match status" value="1"/>
</dbReference>
<keyword evidence="1 8" id="KW-0732">Signal</keyword>
<dbReference type="Proteomes" id="UP000005435">
    <property type="component" value="Chromosome"/>
</dbReference>
<feature type="region of interest" description="Disordered" evidence="9">
    <location>
        <begin position="617"/>
        <end position="649"/>
    </location>
</feature>
<dbReference type="eggNOG" id="COG5297">
    <property type="taxonomic scope" value="Bacteria"/>
</dbReference>
<reference evidence="12 13" key="2">
    <citation type="journal article" date="2012" name="Stand. Genomic Sci.">
        <title>Complete Genome Sequence of Clostridium clariflavum DSM 19732.</title>
        <authorList>
            <person name="Izquierdo J.A."/>
            <person name="Goodwin L."/>
            <person name="Davenport K.W."/>
            <person name="Teshima H."/>
            <person name="Bruce D."/>
            <person name="Detter C."/>
            <person name="Tapia R."/>
            <person name="Han S."/>
            <person name="Land M."/>
            <person name="Hauser L."/>
            <person name="Jeffries C.D."/>
            <person name="Han J."/>
            <person name="Pitluck S."/>
            <person name="Nolan M."/>
            <person name="Chen A."/>
            <person name="Huntemann M."/>
            <person name="Mavromatis K."/>
            <person name="Mikhailova N."/>
            <person name="Liolios K."/>
            <person name="Woyke T."/>
            <person name="Lynd L.R."/>
        </authorList>
    </citation>
    <scope>NUCLEOTIDE SEQUENCE [LARGE SCALE GENOMIC DNA]</scope>
    <source>
        <strain evidence="13">DSM 19732 / NBRC 101661 / EBR45</strain>
    </source>
</reference>
<comment type="catalytic activity">
    <reaction evidence="8">
        <text>Endohydrolysis of (1-&gt;4)-beta-D-glucosidic linkages in cellulose, lichenin and cereal beta-D-glucans.</text>
        <dbReference type="EC" id="3.2.1.4"/>
    </reaction>
</comment>
<evidence type="ECO:0000256" key="2">
    <source>
        <dbReference type="ARBA" id="ARBA00022801"/>
    </source>
</evidence>
<organism evidence="12 13">
    <name type="scientific">Acetivibrio clariflavus (strain DSM 19732 / NBRC 101661 / EBR45)</name>
    <name type="common">Clostridium clariflavum</name>
    <dbReference type="NCBI Taxonomy" id="720554"/>
    <lineage>
        <taxon>Bacteria</taxon>
        <taxon>Bacillati</taxon>
        <taxon>Bacillota</taxon>
        <taxon>Clostridia</taxon>
        <taxon>Eubacteriales</taxon>
        <taxon>Oscillospiraceae</taxon>
        <taxon>Acetivibrio</taxon>
    </lineage>
</organism>
<dbReference type="Pfam" id="PF00404">
    <property type="entry name" value="Dockerin_1"/>
    <property type="match status" value="1"/>
</dbReference>
<dbReference type="SMR" id="G8LXR4"/>
<accession>G8LXR4</accession>
<feature type="domain" description="Dockerin" evidence="11">
    <location>
        <begin position="642"/>
        <end position="708"/>
    </location>
</feature>
<dbReference type="GO" id="GO:0008810">
    <property type="term" value="F:cellulase activity"/>
    <property type="evidence" value="ECO:0007669"/>
    <property type="project" value="UniProtKB-EC"/>
</dbReference>
<dbReference type="SMART" id="SM01067">
    <property type="entry name" value="CBM_3"/>
    <property type="match status" value="1"/>
</dbReference>
<dbReference type="InterPro" id="IPR008965">
    <property type="entry name" value="CBM2/CBM3_carb-bd_dom_sf"/>
</dbReference>
<dbReference type="InterPro" id="IPR016134">
    <property type="entry name" value="Dockerin_dom"/>
</dbReference>
<name>G8LXR4_ACECE</name>
<evidence type="ECO:0000259" key="10">
    <source>
        <dbReference type="PROSITE" id="PS51172"/>
    </source>
</evidence>
<dbReference type="KEGG" id="ccl:Clocl_2225"/>
<dbReference type="GO" id="GO:0030245">
    <property type="term" value="P:cellulose catabolic process"/>
    <property type="evidence" value="ECO:0007669"/>
    <property type="project" value="UniProtKB-KW"/>
</dbReference>
<dbReference type="InterPro" id="IPR018221">
    <property type="entry name" value="Glyco_hydro_9_His_AS"/>
</dbReference>
<evidence type="ECO:0000256" key="8">
    <source>
        <dbReference type="RuleBase" id="RU361166"/>
    </source>
</evidence>
<feature type="signal peptide" evidence="8">
    <location>
        <begin position="1"/>
        <end position="25"/>
    </location>
</feature>
<dbReference type="Gene3D" id="1.50.10.10">
    <property type="match status" value="1"/>
</dbReference>